<evidence type="ECO:0000256" key="1">
    <source>
        <dbReference type="SAM" id="MobiDB-lite"/>
    </source>
</evidence>
<dbReference type="AlphaFoldDB" id="A0A932R1D2"/>
<dbReference type="Proteomes" id="UP000753196">
    <property type="component" value="Unassembled WGS sequence"/>
</dbReference>
<feature type="transmembrane region" description="Helical" evidence="2">
    <location>
        <begin position="6"/>
        <end position="23"/>
    </location>
</feature>
<accession>A0A932R1D2</accession>
<comment type="caution">
    <text evidence="3">The sequence shown here is derived from an EMBL/GenBank/DDBJ whole genome shotgun (WGS) entry which is preliminary data.</text>
</comment>
<dbReference type="SUPFAM" id="SSF49503">
    <property type="entry name" value="Cupredoxins"/>
    <property type="match status" value="1"/>
</dbReference>
<keyword evidence="2" id="KW-0812">Transmembrane</keyword>
<dbReference type="EMBL" id="JACQCR010000024">
    <property type="protein sequence ID" value="MBI3630907.1"/>
    <property type="molecule type" value="Genomic_DNA"/>
</dbReference>
<feature type="region of interest" description="Disordered" evidence="1">
    <location>
        <begin position="28"/>
        <end position="49"/>
    </location>
</feature>
<evidence type="ECO:0000256" key="2">
    <source>
        <dbReference type="SAM" id="Phobius"/>
    </source>
</evidence>
<keyword evidence="2" id="KW-1133">Transmembrane helix</keyword>
<protein>
    <recommendedName>
        <fullName evidence="5">EfeO-type cupredoxin-like domain-containing protein</fullName>
    </recommendedName>
</protein>
<dbReference type="InterPro" id="IPR008972">
    <property type="entry name" value="Cupredoxin"/>
</dbReference>
<name>A0A932R1D2_9BACT</name>
<evidence type="ECO:0008006" key="5">
    <source>
        <dbReference type="Google" id="ProtNLM"/>
    </source>
</evidence>
<gene>
    <name evidence="3" type="ORF">HY221_01040</name>
</gene>
<dbReference type="Gene3D" id="2.60.40.420">
    <property type="entry name" value="Cupredoxins - blue copper proteins"/>
    <property type="match status" value="1"/>
</dbReference>
<evidence type="ECO:0000313" key="4">
    <source>
        <dbReference type="Proteomes" id="UP000753196"/>
    </source>
</evidence>
<reference evidence="3" key="1">
    <citation type="submission" date="2020-07" db="EMBL/GenBank/DDBJ databases">
        <title>Huge and variable diversity of episymbiotic CPR bacteria and DPANN archaea in groundwater ecosystems.</title>
        <authorList>
            <person name="He C.Y."/>
            <person name="Keren R."/>
            <person name="Whittaker M."/>
            <person name="Farag I.F."/>
            <person name="Doudna J."/>
            <person name="Cate J.H.D."/>
            <person name="Banfield J.F."/>
        </authorList>
    </citation>
    <scope>NUCLEOTIDE SEQUENCE</scope>
    <source>
        <strain evidence="3">NC_groundwater_973_Pr1_S-0.2um_54_13</strain>
    </source>
</reference>
<keyword evidence="2" id="KW-0472">Membrane</keyword>
<sequence length="153" mass="16139">MNTKTVSIVIVIVLVLLGGWYLLSGNSSNTSQTPAADTTQTTTTTAAPPTGVTVTYSDSGFSPANVAVKAGQSVMWVDQRTSPMWIASAQHPSHTGYDGTSRNEHCAAGYAGATPFDECSGGTTYTFTFTKAGTWGYHDHFDSSKWGTVTVTQ</sequence>
<evidence type="ECO:0000313" key="3">
    <source>
        <dbReference type="EMBL" id="MBI3630907.1"/>
    </source>
</evidence>
<proteinExistence type="predicted"/>
<organism evidence="3 4">
    <name type="scientific">Candidatus Sungiibacteriota bacterium</name>
    <dbReference type="NCBI Taxonomy" id="2750080"/>
    <lineage>
        <taxon>Bacteria</taxon>
        <taxon>Candidatus Sungiibacteriota</taxon>
    </lineage>
</organism>